<dbReference type="AlphaFoldDB" id="A0AAW0JCH2"/>
<evidence type="ECO:0000313" key="2">
    <source>
        <dbReference type="Proteomes" id="UP000237347"/>
    </source>
</evidence>
<keyword evidence="2" id="KW-1185">Reference proteome</keyword>
<dbReference type="Proteomes" id="UP000237347">
    <property type="component" value="Unassembled WGS sequence"/>
</dbReference>
<dbReference type="PANTHER" id="PTHR45631">
    <property type="entry name" value="OS07G0107800 PROTEIN-RELATED"/>
    <property type="match status" value="1"/>
</dbReference>
<protein>
    <submittedName>
        <fullName evidence="1">Lrr receptor-like serine/threonine-protein kinase ios1</fullName>
    </submittedName>
</protein>
<evidence type="ECO:0000313" key="1">
    <source>
        <dbReference type="EMBL" id="KAK7824335.1"/>
    </source>
</evidence>
<dbReference type="Gene3D" id="1.10.510.10">
    <property type="entry name" value="Transferase(Phosphotransferase) domain 1"/>
    <property type="match status" value="1"/>
</dbReference>
<reference evidence="1 2" key="1">
    <citation type="journal article" date="2018" name="Sci. Data">
        <title>The draft genome sequence of cork oak.</title>
        <authorList>
            <person name="Ramos A.M."/>
            <person name="Usie A."/>
            <person name="Barbosa P."/>
            <person name="Barros P.M."/>
            <person name="Capote T."/>
            <person name="Chaves I."/>
            <person name="Simoes F."/>
            <person name="Abreu I."/>
            <person name="Carrasquinho I."/>
            <person name="Faro C."/>
            <person name="Guimaraes J.B."/>
            <person name="Mendonca D."/>
            <person name="Nobrega F."/>
            <person name="Rodrigues L."/>
            <person name="Saibo N.J.M."/>
            <person name="Varela M.C."/>
            <person name="Egas C."/>
            <person name="Matos J."/>
            <person name="Miguel C.M."/>
            <person name="Oliveira M.M."/>
            <person name="Ricardo C.P."/>
            <person name="Goncalves S."/>
        </authorList>
    </citation>
    <scope>NUCLEOTIDE SEQUENCE [LARGE SCALE GENOMIC DNA]</scope>
    <source>
        <strain evidence="2">cv. HL8</strain>
    </source>
</reference>
<dbReference type="GO" id="GO:0016301">
    <property type="term" value="F:kinase activity"/>
    <property type="evidence" value="ECO:0007669"/>
    <property type="project" value="UniProtKB-KW"/>
</dbReference>
<dbReference type="EMBL" id="PKMF04000606">
    <property type="protein sequence ID" value="KAK7824335.1"/>
    <property type="molecule type" value="Genomic_DNA"/>
</dbReference>
<gene>
    <name evidence="1" type="primary">IOS1_7</name>
    <name evidence="1" type="ORF">CFP56_034565</name>
</gene>
<comment type="caution">
    <text evidence="1">The sequence shown here is derived from an EMBL/GenBank/DDBJ whole genome shotgun (WGS) entry which is preliminary data.</text>
</comment>
<dbReference type="PANTHER" id="PTHR45631:SF212">
    <property type="entry name" value="PROTEIN KINASE DOMAIN-CONTAINING PROTEIN"/>
    <property type="match status" value="1"/>
</dbReference>
<sequence length="340" mass="39259">MTQQITKLVLKRRSKTKISSKLDVAKILEKYSSTNPSIRPSSSTQLQKELRMKAEWMDYLGESTKGLITGRPAIIIGPEENTHILDWVYPIIEQGDIQKIVDPRLKGEFHANSAWKATKIALSCVQRASIQMSDMSEVSVELKECLALEMTHARSQRMATMGNKTISSNSVSLEIQSDIDALARGLIELKFGRVSQRSDRFEFWTYFPKVRWIEVWTYFPEVRWFDFERASQGSIEIEFGYLPRGPLKLNLDVLLRGLMDLVWTSFPEVRWIEVWTCFLDVQGLEFWTCFLEVQWIDFGHAPRGPLKLNLDVFLRSDRFEFGRASQRSMGSSSKLKSIDL</sequence>
<name>A0AAW0JCH2_QUESU</name>
<proteinExistence type="predicted"/>
<organism evidence="1 2">
    <name type="scientific">Quercus suber</name>
    <name type="common">Cork oak</name>
    <dbReference type="NCBI Taxonomy" id="58331"/>
    <lineage>
        <taxon>Eukaryota</taxon>
        <taxon>Viridiplantae</taxon>
        <taxon>Streptophyta</taxon>
        <taxon>Embryophyta</taxon>
        <taxon>Tracheophyta</taxon>
        <taxon>Spermatophyta</taxon>
        <taxon>Magnoliopsida</taxon>
        <taxon>eudicotyledons</taxon>
        <taxon>Gunneridae</taxon>
        <taxon>Pentapetalae</taxon>
        <taxon>rosids</taxon>
        <taxon>fabids</taxon>
        <taxon>Fagales</taxon>
        <taxon>Fagaceae</taxon>
        <taxon>Quercus</taxon>
    </lineage>
</organism>
<accession>A0AAW0JCH2</accession>